<sequence>MNQNNPHPGPYIRANIIPQEVTVAAAAKLLGIGRPALQNLVSEKASLSPDLATRLEKAFGADAKSLLKMQAEHDASKVTPNAIEVIGYCPRFIEIKSSHLHQWAGLHDPIGARTRFPVLLRHLIHSTARGLSYSDFPGDDDGERKGPDGTLHCTDGNDKVPTGWSTWEFGCGGNPQDKANEDFRNKTKQAATNEKYRLSTTFIFVTPRAWPGAKAWAETKRAEGQWKDVRAYDSSDLAQWCAASPVAQAWIAQEIGLDPLGATTLEKAYERWSFVCTPPLNQKLFDQHAVIHENRFHEWIETKDAGILSVVADSIQEALAFLHVCFERYQTSTGIISPPLIIERENALTRFIQHVDGIIPVITDRDIERNIDPDLRKYKRKAIFVYGRGDAPSSENVIRLEQLGFDDFRSALESMGFGDDDVAKLDRESGRHLTVLRRRLAESETIRRPEWSQTTFSRDIVPLLICGAWDSRNEFDQWVVEELTGKKISQVELQVRQLANLDDPPLWIAGGVRGIVSRIDCLYALKDQIDGADIEKFYQYAAFVLEEKDPSIELPDEDRPFAALYGKTRQISAVLRKSMAEMLVLLSVHGDVLFREQTGVSCAAKGAQLVSDLLTPLSVDTLKSHGNDLALYAETDPTTFLSIIADDIFEGPGETRKLIVPANGAMFGGVPRTGLMSALQVTAWFERTFHQTVEILCELATIPLEDNVSPKPITVLKDIFSDWMPQTSVSVEGRIAAASSLCSKFPEVMWRVMLSMIDTRRTQSGARKPIWRSDAYGMGRPLSGERLKERQEFMNFVVTSVLGWNKHTEDSIIRLVRKVPMIHTTHHSDIYEAVRRWSADASLGELARVREVVRTSCLGRRAFQLAGSEAMQPAHQLYDDLEPNDVLYKCLWLFENSWVAENGRDFEDENFDYKFHERWVENNRTEAIEAIVSERGIGGVVDLSRMKVDQFVIGSIAARKVLSHEQISEIIKSTIEEQGSDGGYRFTNLIAGLIATRTPDELQSILASLSSPDSQTNLLIWSPFKTEIWDLVDAQSSKIRAAYWEQVHPHGMPGDDISELNRGTSSLIGANRPRAAFNYAQYYAKKLDPDLLVELLEKLNSKSEDKSGEYLLDPYWLKEALQHLNTCGLSDRSKLAMLEWQFVGAFKYDDEFEAPNLLSELERSPNLFIDLVCMVYRRDDGEQDPERLQTASKDDATARAEHAYAALKILKTVPFSTRADLSTEEKIIALTEWCEAVLTGTSELGRREVGQSALGELLAHAQMDEDGAWPSEPARSAFEQSYTSKIAQGFSIGKFNSVGAHFRGEGGAFERERRDELLGWANKIKYTHPRLFETLVTMADDYNRMAENADTDRLIRKRIGY</sequence>
<dbReference type="InterPro" id="IPR013430">
    <property type="entry name" value="Toxin_antidote_HigA"/>
</dbReference>
<accession>A0A371RFQ9</accession>
<name>A0A371RFQ9_9PROT</name>
<dbReference type="PROSITE" id="PS50943">
    <property type="entry name" value="HTH_CROC1"/>
    <property type="match status" value="1"/>
</dbReference>
<dbReference type="Gene3D" id="1.10.260.40">
    <property type="entry name" value="lambda repressor-like DNA-binding domains"/>
    <property type="match status" value="1"/>
</dbReference>
<dbReference type="InParanoid" id="A0A371RFQ9"/>
<gene>
    <name evidence="3" type="primary">higA</name>
    <name evidence="3" type="ORF">DX908_02630</name>
</gene>
<keyword evidence="4" id="KW-1185">Reference proteome</keyword>
<dbReference type="InterPro" id="IPR010982">
    <property type="entry name" value="Lambda_DNA-bd_dom_sf"/>
</dbReference>
<dbReference type="InterPro" id="IPR001387">
    <property type="entry name" value="Cro/C1-type_HTH"/>
</dbReference>
<proteinExistence type="predicted"/>
<feature type="region of interest" description="Disordered" evidence="1">
    <location>
        <begin position="134"/>
        <end position="157"/>
    </location>
</feature>
<dbReference type="CDD" id="cd00093">
    <property type="entry name" value="HTH_XRE"/>
    <property type="match status" value="1"/>
</dbReference>
<dbReference type="NCBIfam" id="TIGR02607">
    <property type="entry name" value="antidote_HigA"/>
    <property type="match status" value="1"/>
</dbReference>
<dbReference type="Proteomes" id="UP000264589">
    <property type="component" value="Unassembled WGS sequence"/>
</dbReference>
<dbReference type="OrthoDB" id="7205516at2"/>
<feature type="domain" description="HTH cro/C1-type" evidence="2">
    <location>
        <begin position="22"/>
        <end position="66"/>
    </location>
</feature>
<evidence type="ECO:0000259" key="2">
    <source>
        <dbReference type="PROSITE" id="PS50943"/>
    </source>
</evidence>
<evidence type="ECO:0000313" key="3">
    <source>
        <dbReference type="EMBL" id="RFB04275.1"/>
    </source>
</evidence>
<dbReference type="EMBL" id="QUQO01000001">
    <property type="protein sequence ID" value="RFB04275.1"/>
    <property type="molecule type" value="Genomic_DNA"/>
</dbReference>
<organism evidence="3 4">
    <name type="scientific">Parvularcula marina</name>
    <dbReference type="NCBI Taxonomy" id="2292771"/>
    <lineage>
        <taxon>Bacteria</taxon>
        <taxon>Pseudomonadati</taxon>
        <taxon>Pseudomonadota</taxon>
        <taxon>Alphaproteobacteria</taxon>
        <taxon>Parvularculales</taxon>
        <taxon>Parvularculaceae</taxon>
        <taxon>Parvularcula</taxon>
    </lineage>
</organism>
<dbReference type="SUPFAM" id="SSF47413">
    <property type="entry name" value="lambda repressor-like DNA-binding domains"/>
    <property type="match status" value="1"/>
</dbReference>
<dbReference type="RefSeq" id="WP_116390903.1">
    <property type="nucleotide sequence ID" value="NZ_QUQO01000001.1"/>
</dbReference>
<reference evidence="3 4" key="1">
    <citation type="submission" date="2018-08" db="EMBL/GenBank/DDBJ databases">
        <title>Parvularcula sp. SM1705, isolated from surface water of the South Sea China.</title>
        <authorList>
            <person name="Sun L."/>
        </authorList>
    </citation>
    <scope>NUCLEOTIDE SEQUENCE [LARGE SCALE GENOMIC DNA]</scope>
    <source>
        <strain evidence="3 4">SM1705</strain>
    </source>
</reference>
<dbReference type="GO" id="GO:0003677">
    <property type="term" value="F:DNA binding"/>
    <property type="evidence" value="ECO:0007669"/>
    <property type="project" value="InterPro"/>
</dbReference>
<evidence type="ECO:0000313" key="4">
    <source>
        <dbReference type="Proteomes" id="UP000264589"/>
    </source>
</evidence>
<comment type="caution">
    <text evidence="3">The sequence shown here is derived from an EMBL/GenBank/DDBJ whole genome shotgun (WGS) entry which is preliminary data.</text>
</comment>
<evidence type="ECO:0000256" key="1">
    <source>
        <dbReference type="SAM" id="MobiDB-lite"/>
    </source>
</evidence>
<protein>
    <submittedName>
        <fullName evidence="3">Addiction module antidote protein, HigA family</fullName>
    </submittedName>
</protein>